<organism evidence="2">
    <name type="scientific">marine sediment metagenome</name>
    <dbReference type="NCBI Taxonomy" id="412755"/>
    <lineage>
        <taxon>unclassified sequences</taxon>
        <taxon>metagenomes</taxon>
        <taxon>ecological metagenomes</taxon>
    </lineage>
</organism>
<dbReference type="SUPFAM" id="SSF55729">
    <property type="entry name" value="Acyl-CoA N-acyltransferases (Nat)"/>
    <property type="match status" value="1"/>
</dbReference>
<accession>A0A0F9IWS1</accession>
<dbReference type="InterPro" id="IPR000182">
    <property type="entry name" value="GNAT_dom"/>
</dbReference>
<dbReference type="InterPro" id="IPR016181">
    <property type="entry name" value="Acyl_CoA_acyltransferase"/>
</dbReference>
<sequence>MNWLQKISQIEGIKLTDECTGHSHGQTDCLIKAYLGKRLIGFLSYAVFEGNSHIQDVEVHKDFQRMGIATRMYQKLKAESEGEIIHTMQTPEGAAWQTSLAAYNKRTLPRKGQIEVWRLI</sequence>
<dbReference type="PROSITE" id="PS51186">
    <property type="entry name" value="GNAT"/>
    <property type="match status" value="1"/>
</dbReference>
<gene>
    <name evidence="2" type="ORF">LCGC14_1527640</name>
</gene>
<dbReference type="Gene3D" id="3.40.630.30">
    <property type="match status" value="1"/>
</dbReference>
<reference evidence="2" key="1">
    <citation type="journal article" date="2015" name="Nature">
        <title>Complex archaea that bridge the gap between prokaryotes and eukaryotes.</title>
        <authorList>
            <person name="Spang A."/>
            <person name="Saw J.H."/>
            <person name="Jorgensen S.L."/>
            <person name="Zaremba-Niedzwiedzka K."/>
            <person name="Martijn J."/>
            <person name="Lind A.E."/>
            <person name="van Eijk R."/>
            <person name="Schleper C."/>
            <person name="Guy L."/>
            <person name="Ettema T.J."/>
        </authorList>
    </citation>
    <scope>NUCLEOTIDE SEQUENCE</scope>
</reference>
<dbReference type="GO" id="GO:0016747">
    <property type="term" value="F:acyltransferase activity, transferring groups other than amino-acyl groups"/>
    <property type="evidence" value="ECO:0007669"/>
    <property type="project" value="InterPro"/>
</dbReference>
<dbReference type="EMBL" id="LAZR01011408">
    <property type="protein sequence ID" value="KKM61849.1"/>
    <property type="molecule type" value="Genomic_DNA"/>
</dbReference>
<feature type="domain" description="N-acetyltransferase" evidence="1">
    <location>
        <begin position="1"/>
        <end position="120"/>
    </location>
</feature>
<dbReference type="Pfam" id="PF00583">
    <property type="entry name" value="Acetyltransf_1"/>
    <property type="match status" value="1"/>
</dbReference>
<name>A0A0F9IWS1_9ZZZZ</name>
<dbReference type="CDD" id="cd04301">
    <property type="entry name" value="NAT_SF"/>
    <property type="match status" value="1"/>
</dbReference>
<protein>
    <recommendedName>
        <fullName evidence="1">N-acetyltransferase domain-containing protein</fullName>
    </recommendedName>
</protein>
<evidence type="ECO:0000313" key="2">
    <source>
        <dbReference type="EMBL" id="KKM61849.1"/>
    </source>
</evidence>
<dbReference type="AlphaFoldDB" id="A0A0F9IWS1"/>
<proteinExistence type="predicted"/>
<comment type="caution">
    <text evidence="2">The sequence shown here is derived from an EMBL/GenBank/DDBJ whole genome shotgun (WGS) entry which is preliminary data.</text>
</comment>
<evidence type="ECO:0000259" key="1">
    <source>
        <dbReference type="PROSITE" id="PS51186"/>
    </source>
</evidence>